<name>A0A495J0B9_9SPHI</name>
<dbReference type="Gene3D" id="3.60.21.10">
    <property type="match status" value="1"/>
</dbReference>
<dbReference type="SUPFAM" id="SSF56300">
    <property type="entry name" value="Metallo-dependent phosphatases"/>
    <property type="match status" value="1"/>
</dbReference>
<dbReference type="InterPro" id="IPR045533">
    <property type="entry name" value="GAAD"/>
</dbReference>
<evidence type="ECO:0000313" key="4">
    <source>
        <dbReference type="Proteomes" id="UP000268007"/>
    </source>
</evidence>
<evidence type="ECO:0000259" key="1">
    <source>
        <dbReference type="Pfam" id="PF00149"/>
    </source>
</evidence>
<dbReference type="OrthoDB" id="800100at2"/>
<dbReference type="PANTHER" id="PTHR31302:SF0">
    <property type="entry name" value="TRANSMEMBRANE PROTEIN WITH METALLOPHOSPHOESTERASE DOMAIN"/>
    <property type="match status" value="1"/>
</dbReference>
<keyword evidence="4" id="KW-1185">Reference proteome</keyword>
<dbReference type="InterPro" id="IPR029052">
    <property type="entry name" value="Metallo-depent_PP-like"/>
</dbReference>
<dbReference type="Pfam" id="PF19976">
    <property type="entry name" value="GAAD"/>
    <property type="match status" value="1"/>
</dbReference>
<reference evidence="3 4" key="1">
    <citation type="submission" date="2018-10" db="EMBL/GenBank/DDBJ databases">
        <title>Genomic Encyclopedia of Archaeal and Bacterial Type Strains, Phase II (KMG-II): from individual species to whole genera.</title>
        <authorList>
            <person name="Goeker M."/>
        </authorList>
    </citation>
    <scope>NUCLEOTIDE SEQUENCE [LARGE SCALE GENOMIC DNA]</scope>
    <source>
        <strain evidence="3 4">DSM 18602</strain>
    </source>
</reference>
<dbReference type="PANTHER" id="PTHR31302">
    <property type="entry name" value="TRANSMEMBRANE PROTEIN WITH METALLOPHOSPHOESTERASE DOMAIN-RELATED"/>
    <property type="match status" value="1"/>
</dbReference>
<dbReference type="GO" id="GO:0016787">
    <property type="term" value="F:hydrolase activity"/>
    <property type="evidence" value="ECO:0007669"/>
    <property type="project" value="InterPro"/>
</dbReference>
<dbReference type="Proteomes" id="UP000268007">
    <property type="component" value="Unassembled WGS sequence"/>
</dbReference>
<protein>
    <submittedName>
        <fullName evidence="3">3',5'-cyclic AMP phosphodiesterase CpdA</fullName>
    </submittedName>
</protein>
<dbReference type="InterPro" id="IPR004843">
    <property type="entry name" value="Calcineurin-like_PHP"/>
</dbReference>
<proteinExistence type="predicted"/>
<organism evidence="3 4">
    <name type="scientific">Mucilaginibacter gracilis</name>
    <dbReference type="NCBI Taxonomy" id="423350"/>
    <lineage>
        <taxon>Bacteria</taxon>
        <taxon>Pseudomonadati</taxon>
        <taxon>Bacteroidota</taxon>
        <taxon>Sphingobacteriia</taxon>
        <taxon>Sphingobacteriales</taxon>
        <taxon>Sphingobacteriaceae</taxon>
        <taxon>Mucilaginibacter</taxon>
    </lineage>
</organism>
<dbReference type="Pfam" id="PF00149">
    <property type="entry name" value="Metallophos"/>
    <property type="match status" value="1"/>
</dbReference>
<sequence>MSLIFIHLSDIHFGQEKGGDLYIHDDVKEQILSDARDYVMGLDNSKADGVIISGDIAYAGKPKEYEAAGKWLDRLTAAVGCEVTAVQVVPGNHDVDRGKITAITQTTIDDIIKNGDDALDKYMQSDDDREFLYKQFEGYRAFAEGYDCPLDNDGRIKKHREVEIAPGRRIKFLGVNTALICSKSEAEEGGLILGKRQRVIAIEPGLETVVIAHHPLHWLQDSEDAKRYIKSRARVFISGHEHTPSHKCEKVNNEADLLMLASGAAVPPGSTPGYTYCYNVLEFSWQEHNDSLVLKIHGRIWDDENKIFTADNIHFNNGSETYVLNCPNFKKLPVKITDKASEPDTIEENKVFETSTMEFSMVDKEGGVLEEKEYQLVLLKYFRDLSRAQRLSVLIDFGAIPQNWTDRLTHSVERTVFDKLVQDGKLQQIHEKINQILQQQ</sequence>
<comment type="caution">
    <text evidence="3">The sequence shown here is derived from an EMBL/GenBank/DDBJ whole genome shotgun (WGS) entry which is preliminary data.</text>
</comment>
<gene>
    <name evidence="3" type="ORF">BDD43_2331</name>
</gene>
<dbReference type="EMBL" id="RBKU01000001">
    <property type="protein sequence ID" value="RKR82162.1"/>
    <property type="molecule type" value="Genomic_DNA"/>
</dbReference>
<evidence type="ECO:0000313" key="3">
    <source>
        <dbReference type="EMBL" id="RKR82162.1"/>
    </source>
</evidence>
<dbReference type="AlphaFoldDB" id="A0A495J0B9"/>
<accession>A0A495J0B9</accession>
<evidence type="ECO:0000259" key="2">
    <source>
        <dbReference type="Pfam" id="PF19976"/>
    </source>
</evidence>
<feature type="domain" description="GTPase-associated adaptor" evidence="2">
    <location>
        <begin position="373"/>
        <end position="435"/>
    </location>
</feature>
<feature type="domain" description="Calcineurin-like phosphoesterase" evidence="1">
    <location>
        <begin position="5"/>
        <end position="244"/>
    </location>
</feature>
<dbReference type="RefSeq" id="WP_121197787.1">
    <property type="nucleotide sequence ID" value="NZ_RBKU01000001.1"/>
</dbReference>
<dbReference type="InterPro" id="IPR051158">
    <property type="entry name" value="Metallophosphoesterase_sf"/>
</dbReference>